<evidence type="ECO:0000256" key="5">
    <source>
        <dbReference type="ARBA" id="ARBA00023157"/>
    </source>
</evidence>
<dbReference type="EMBL" id="BTSY01000005">
    <property type="protein sequence ID" value="GMT30923.1"/>
    <property type="molecule type" value="Genomic_DNA"/>
</dbReference>
<evidence type="ECO:0000259" key="6">
    <source>
        <dbReference type="Pfam" id="PF09258"/>
    </source>
</evidence>
<evidence type="ECO:0000256" key="4">
    <source>
        <dbReference type="ARBA" id="ARBA00023136"/>
    </source>
</evidence>
<keyword evidence="4" id="KW-0472">Membrane</keyword>
<keyword evidence="8" id="KW-1185">Reference proteome</keyword>
<evidence type="ECO:0000313" key="8">
    <source>
        <dbReference type="Proteomes" id="UP001432322"/>
    </source>
</evidence>
<comment type="subcellular location">
    <subcellularLocation>
        <location evidence="1">Endoplasmic reticulum membrane</location>
        <topology evidence="1">Single-pass type II membrane protein</topology>
    </subcellularLocation>
</comment>
<keyword evidence="5" id="KW-1015">Disulfide bond</keyword>
<evidence type="ECO:0000256" key="2">
    <source>
        <dbReference type="ARBA" id="ARBA00010271"/>
    </source>
</evidence>
<dbReference type="GO" id="GO:0016757">
    <property type="term" value="F:glycosyltransferase activity"/>
    <property type="evidence" value="ECO:0007669"/>
    <property type="project" value="InterPro"/>
</dbReference>
<dbReference type="Gene3D" id="3.90.550.10">
    <property type="entry name" value="Spore Coat Polysaccharide Biosynthesis Protein SpsA, Chain A"/>
    <property type="match status" value="2"/>
</dbReference>
<dbReference type="Proteomes" id="UP001432322">
    <property type="component" value="Unassembled WGS sequence"/>
</dbReference>
<dbReference type="InterPro" id="IPR004263">
    <property type="entry name" value="Exostosin"/>
</dbReference>
<sequence length="281" mass="32273">QYAYSRWNNGRDLTFTPQTLHDVTQMPGEAAYYAGTNEHLKSASGDTKLGLTRDEEQFTAMILTYNRDNGVKKLIERLRGCPYLNKVIIVWNNRDRMPNGTWPQIHVPIEFFLSEKNSLNSRFLPYDRIETEAVVSIDDDMDLGQPEIVHNSFKNGRGFYGLNNQVEYSMILTSFAFVHKEFLFEYTYNQHPAILEYIDSHRNCEDIAINYLVSHLTRKPPLKVVKKASLSNGAKSGLSGRGSHYTERTDCIRMFNSIYGYCPLLFSQEVARPYGQSVKGI</sequence>
<accession>A0AAV5WJU8</accession>
<evidence type="ECO:0000256" key="1">
    <source>
        <dbReference type="ARBA" id="ARBA00004648"/>
    </source>
</evidence>
<evidence type="ECO:0000256" key="3">
    <source>
        <dbReference type="ARBA" id="ARBA00022679"/>
    </source>
</evidence>
<dbReference type="PANTHER" id="PTHR48261:SF2">
    <property type="entry name" value="ACETYLGLUCOSAMINYLTRANSFERASE"/>
    <property type="match status" value="1"/>
</dbReference>
<feature type="non-terminal residue" evidence="7">
    <location>
        <position position="1"/>
    </location>
</feature>
<dbReference type="GO" id="GO:1901135">
    <property type="term" value="P:carbohydrate derivative metabolic process"/>
    <property type="evidence" value="ECO:0007669"/>
    <property type="project" value="UniProtKB-ARBA"/>
</dbReference>
<gene>
    <name evidence="7" type="ORF">PFISCL1PPCAC_22220</name>
</gene>
<dbReference type="AlphaFoldDB" id="A0AAV5WJU8"/>
<keyword evidence="3" id="KW-0808">Transferase</keyword>
<dbReference type="Pfam" id="PF09258">
    <property type="entry name" value="Glyco_transf_64"/>
    <property type="match status" value="2"/>
</dbReference>
<comment type="similarity">
    <text evidence="2">Belongs to the glycosyltransferase 47 family.</text>
</comment>
<dbReference type="PANTHER" id="PTHR48261">
    <property type="entry name" value="ACETYLGLUCOSAMINYLTRANSFERASE"/>
    <property type="match status" value="1"/>
</dbReference>
<organism evidence="7 8">
    <name type="scientific">Pristionchus fissidentatus</name>
    <dbReference type="NCBI Taxonomy" id="1538716"/>
    <lineage>
        <taxon>Eukaryota</taxon>
        <taxon>Metazoa</taxon>
        <taxon>Ecdysozoa</taxon>
        <taxon>Nematoda</taxon>
        <taxon>Chromadorea</taxon>
        <taxon>Rhabditida</taxon>
        <taxon>Rhabditina</taxon>
        <taxon>Diplogasteromorpha</taxon>
        <taxon>Diplogasteroidea</taxon>
        <taxon>Neodiplogasteridae</taxon>
        <taxon>Pristionchus</taxon>
    </lineage>
</organism>
<proteinExistence type="inferred from homology"/>
<reference evidence="7" key="1">
    <citation type="submission" date="2023-10" db="EMBL/GenBank/DDBJ databases">
        <title>Genome assembly of Pristionchus species.</title>
        <authorList>
            <person name="Yoshida K."/>
            <person name="Sommer R.J."/>
        </authorList>
    </citation>
    <scope>NUCLEOTIDE SEQUENCE</scope>
    <source>
        <strain evidence="7">RS5133</strain>
    </source>
</reference>
<dbReference type="SUPFAM" id="SSF53448">
    <property type="entry name" value="Nucleotide-diphospho-sugar transferases"/>
    <property type="match status" value="1"/>
</dbReference>
<dbReference type="InterPro" id="IPR029044">
    <property type="entry name" value="Nucleotide-diphossugar_trans"/>
</dbReference>
<protein>
    <recommendedName>
        <fullName evidence="6">Glycosyl transferase 64 domain-containing protein</fullName>
    </recommendedName>
</protein>
<feature type="domain" description="Glycosyl transferase 64" evidence="6">
    <location>
        <begin position="157"/>
        <end position="268"/>
    </location>
</feature>
<name>A0AAV5WJU8_9BILA</name>
<evidence type="ECO:0000313" key="7">
    <source>
        <dbReference type="EMBL" id="GMT30923.1"/>
    </source>
</evidence>
<dbReference type="GO" id="GO:0005789">
    <property type="term" value="C:endoplasmic reticulum membrane"/>
    <property type="evidence" value="ECO:0007669"/>
    <property type="project" value="UniProtKB-SubCell"/>
</dbReference>
<feature type="domain" description="Glycosyl transferase 64" evidence="6">
    <location>
        <begin position="58"/>
        <end position="149"/>
    </location>
</feature>
<dbReference type="InterPro" id="IPR015338">
    <property type="entry name" value="GT64_dom"/>
</dbReference>
<comment type="caution">
    <text evidence="7">The sequence shown here is derived from an EMBL/GenBank/DDBJ whole genome shotgun (WGS) entry which is preliminary data.</text>
</comment>